<comment type="pathway">
    <text evidence="4">Cofactor biosynthesis; (R)-pantothenate biosynthesis; (R)-pantoate from 3-methyl-2-oxobutanoate: step 2/2.</text>
</comment>
<dbReference type="Pfam" id="PF08546">
    <property type="entry name" value="ApbA_C"/>
    <property type="match status" value="1"/>
</dbReference>
<dbReference type="EMBL" id="VKDB01000020">
    <property type="protein sequence ID" value="TSA81787.1"/>
    <property type="molecule type" value="Genomic_DNA"/>
</dbReference>
<dbReference type="EC" id="1.1.1.169" evidence="4"/>
<feature type="domain" description="Ketopantoate reductase N-terminal" evidence="5">
    <location>
        <begin position="10"/>
        <end position="156"/>
    </location>
</feature>
<dbReference type="InterPro" id="IPR003710">
    <property type="entry name" value="ApbA"/>
</dbReference>
<dbReference type="RefSeq" id="WP_143721534.1">
    <property type="nucleotide sequence ID" value="NZ_VKDB01000020.1"/>
</dbReference>
<evidence type="ECO:0000256" key="2">
    <source>
        <dbReference type="ARBA" id="ARBA00022857"/>
    </source>
</evidence>
<dbReference type="InterPro" id="IPR013328">
    <property type="entry name" value="6PGD_dom2"/>
</dbReference>
<organism evidence="7 8">
    <name type="scientific">Deinococcus detaillensis</name>
    <dbReference type="NCBI Taxonomy" id="2592048"/>
    <lineage>
        <taxon>Bacteria</taxon>
        <taxon>Thermotogati</taxon>
        <taxon>Deinococcota</taxon>
        <taxon>Deinococci</taxon>
        <taxon>Deinococcales</taxon>
        <taxon>Deinococcaceae</taxon>
        <taxon>Deinococcus</taxon>
    </lineage>
</organism>
<dbReference type="Gene3D" id="1.10.1040.10">
    <property type="entry name" value="N-(1-d-carboxylethyl)-l-norvaline Dehydrogenase, domain 2"/>
    <property type="match status" value="1"/>
</dbReference>
<comment type="similarity">
    <text evidence="1 4">Belongs to the ketopantoate reductase family.</text>
</comment>
<sequence length="347" mass="37329">MSEEDSQRLLIWGAGAIGGTIGAYLLRGGCDVTFVDVDAGHVTAINERGLSITGPFGEFNVTAPAFTPETLKSQWDTILLCTKAQHTAAAAKALAPHLSPGGVVVSIQNGLNPLIINEHIPPGQVLGSFVNFGADYLEPGVVQYGGRGVVVIGEQDGQLTDRARRVHQMLQHFEPDAVLSPNVFGYLWSKLAYGALLFATAVTNDSIADALARPEDRALYTELGREVMRVALAHGVTPEAFNGFDPAAFLPDAGDAAAQTSLDEMVAFNRRSAKTHSGIWRDLAVRKRTTEVDAQLGWVVHFGAQHAVPTPLNARLIELIHEIEQGTRELGRENLTELRGLLLEEQA</sequence>
<gene>
    <name evidence="7" type="ORF">FNU79_14545</name>
</gene>
<keyword evidence="8" id="KW-1185">Reference proteome</keyword>
<comment type="function">
    <text evidence="4">Catalyzes the NADPH-dependent reduction of ketopantoate into pantoic acid.</text>
</comment>
<dbReference type="SUPFAM" id="SSF51735">
    <property type="entry name" value="NAD(P)-binding Rossmann-fold domains"/>
    <property type="match status" value="1"/>
</dbReference>
<dbReference type="NCBIfam" id="TIGR00745">
    <property type="entry name" value="apbA_panE"/>
    <property type="match status" value="1"/>
</dbReference>
<reference evidence="7 8" key="1">
    <citation type="submission" date="2019-07" db="EMBL/GenBank/DDBJ databases">
        <title>Deinococcus detaillus sp. nov., isolated from humus soil in Antarctica.</title>
        <authorList>
            <person name="Zhang K."/>
        </authorList>
    </citation>
    <scope>NUCLEOTIDE SEQUENCE [LARGE SCALE GENOMIC DNA]</scope>
    <source>
        <strain evidence="7 8">H1</strain>
    </source>
</reference>
<evidence type="ECO:0000256" key="4">
    <source>
        <dbReference type="RuleBase" id="RU362068"/>
    </source>
</evidence>
<keyword evidence="3 4" id="KW-0560">Oxidoreductase</keyword>
<dbReference type="GO" id="GO:0005737">
    <property type="term" value="C:cytoplasm"/>
    <property type="evidence" value="ECO:0007669"/>
    <property type="project" value="TreeGrafter"/>
</dbReference>
<dbReference type="PANTHER" id="PTHR21708">
    <property type="entry name" value="PROBABLE 2-DEHYDROPANTOATE 2-REDUCTASE"/>
    <property type="match status" value="1"/>
</dbReference>
<protein>
    <recommendedName>
        <fullName evidence="4">2-dehydropantoate 2-reductase</fullName>
        <ecNumber evidence="4">1.1.1.169</ecNumber>
    </recommendedName>
    <alternativeName>
        <fullName evidence="4">Ketopantoate reductase</fullName>
    </alternativeName>
</protein>
<dbReference type="Pfam" id="PF02558">
    <property type="entry name" value="ApbA"/>
    <property type="match status" value="1"/>
</dbReference>
<accession>A0A553UNK1</accession>
<dbReference type="InterPro" id="IPR008927">
    <property type="entry name" value="6-PGluconate_DH-like_C_sf"/>
</dbReference>
<comment type="catalytic activity">
    <reaction evidence="4">
        <text>(R)-pantoate + NADP(+) = 2-dehydropantoate + NADPH + H(+)</text>
        <dbReference type="Rhea" id="RHEA:16233"/>
        <dbReference type="ChEBI" id="CHEBI:11561"/>
        <dbReference type="ChEBI" id="CHEBI:15378"/>
        <dbReference type="ChEBI" id="CHEBI:15980"/>
        <dbReference type="ChEBI" id="CHEBI:57783"/>
        <dbReference type="ChEBI" id="CHEBI:58349"/>
        <dbReference type="EC" id="1.1.1.169"/>
    </reaction>
</comment>
<dbReference type="AlphaFoldDB" id="A0A553UNK1"/>
<proteinExistence type="inferred from homology"/>
<dbReference type="GO" id="GO:0015940">
    <property type="term" value="P:pantothenate biosynthetic process"/>
    <property type="evidence" value="ECO:0007669"/>
    <property type="project" value="UniProtKB-UniPathway"/>
</dbReference>
<evidence type="ECO:0000259" key="6">
    <source>
        <dbReference type="Pfam" id="PF08546"/>
    </source>
</evidence>
<feature type="domain" description="Ketopantoate reductase C-terminal" evidence="6">
    <location>
        <begin position="185"/>
        <end position="324"/>
    </location>
</feature>
<dbReference type="InterPro" id="IPR051402">
    <property type="entry name" value="KPR-Related"/>
</dbReference>
<keyword evidence="2 4" id="KW-0521">NADP</keyword>
<evidence type="ECO:0000313" key="8">
    <source>
        <dbReference type="Proteomes" id="UP000316092"/>
    </source>
</evidence>
<dbReference type="Proteomes" id="UP000316092">
    <property type="component" value="Unassembled WGS sequence"/>
</dbReference>
<dbReference type="UniPathway" id="UPA00028">
    <property type="reaction ID" value="UER00004"/>
</dbReference>
<dbReference type="Gene3D" id="3.40.50.720">
    <property type="entry name" value="NAD(P)-binding Rossmann-like Domain"/>
    <property type="match status" value="1"/>
</dbReference>
<dbReference type="GO" id="GO:0008677">
    <property type="term" value="F:2-dehydropantoate 2-reductase activity"/>
    <property type="evidence" value="ECO:0007669"/>
    <property type="project" value="UniProtKB-EC"/>
</dbReference>
<evidence type="ECO:0000259" key="5">
    <source>
        <dbReference type="Pfam" id="PF02558"/>
    </source>
</evidence>
<dbReference type="InterPro" id="IPR013752">
    <property type="entry name" value="KPA_reductase"/>
</dbReference>
<keyword evidence="4" id="KW-0566">Pantothenate biosynthesis</keyword>
<dbReference type="PANTHER" id="PTHR21708:SF26">
    <property type="entry name" value="2-DEHYDROPANTOATE 2-REDUCTASE"/>
    <property type="match status" value="1"/>
</dbReference>
<name>A0A553UNK1_9DEIO</name>
<evidence type="ECO:0000256" key="1">
    <source>
        <dbReference type="ARBA" id="ARBA00007870"/>
    </source>
</evidence>
<dbReference type="SUPFAM" id="SSF48179">
    <property type="entry name" value="6-phosphogluconate dehydrogenase C-terminal domain-like"/>
    <property type="match status" value="1"/>
</dbReference>
<evidence type="ECO:0000313" key="7">
    <source>
        <dbReference type="EMBL" id="TSA81787.1"/>
    </source>
</evidence>
<dbReference type="OrthoDB" id="9793586at2"/>
<dbReference type="InterPro" id="IPR036291">
    <property type="entry name" value="NAD(P)-bd_dom_sf"/>
</dbReference>
<comment type="caution">
    <text evidence="7">The sequence shown here is derived from an EMBL/GenBank/DDBJ whole genome shotgun (WGS) entry which is preliminary data.</text>
</comment>
<dbReference type="InterPro" id="IPR013332">
    <property type="entry name" value="KPR_N"/>
</dbReference>
<evidence type="ECO:0000256" key="3">
    <source>
        <dbReference type="ARBA" id="ARBA00023002"/>
    </source>
</evidence>